<evidence type="ECO:0000313" key="2">
    <source>
        <dbReference type="Proteomes" id="UP001293254"/>
    </source>
</evidence>
<gene>
    <name evidence="1" type="ORF">Salat_1183200</name>
</gene>
<dbReference type="EMBL" id="JACGWO010000004">
    <property type="protein sequence ID" value="KAK4428833.1"/>
    <property type="molecule type" value="Genomic_DNA"/>
</dbReference>
<sequence>MRCPEGQSGVSRSLDYKPLSREDQRCYPCGGLSARTSDEYAIPGGLPIFKGDSWNVILKLEGIDTDFGTNGSSVSGESNGEHQVHNTRSYGHLELILDNLNYHEEMKHTYPLYGTLM</sequence>
<protein>
    <submittedName>
        <fullName evidence="1">Uncharacterized protein</fullName>
    </submittedName>
</protein>
<keyword evidence="2" id="KW-1185">Reference proteome</keyword>
<evidence type="ECO:0000313" key="1">
    <source>
        <dbReference type="EMBL" id="KAK4428833.1"/>
    </source>
</evidence>
<dbReference type="Proteomes" id="UP001293254">
    <property type="component" value="Unassembled WGS sequence"/>
</dbReference>
<name>A0AAE1YFW6_9LAMI</name>
<proteinExistence type="predicted"/>
<comment type="caution">
    <text evidence="1">The sequence shown here is derived from an EMBL/GenBank/DDBJ whole genome shotgun (WGS) entry which is preliminary data.</text>
</comment>
<accession>A0AAE1YFW6</accession>
<reference evidence="1" key="2">
    <citation type="journal article" date="2024" name="Plant">
        <title>Genomic evolution and insights into agronomic trait innovations of Sesamum species.</title>
        <authorList>
            <person name="Miao H."/>
            <person name="Wang L."/>
            <person name="Qu L."/>
            <person name="Liu H."/>
            <person name="Sun Y."/>
            <person name="Le M."/>
            <person name="Wang Q."/>
            <person name="Wei S."/>
            <person name="Zheng Y."/>
            <person name="Lin W."/>
            <person name="Duan Y."/>
            <person name="Cao H."/>
            <person name="Xiong S."/>
            <person name="Wang X."/>
            <person name="Wei L."/>
            <person name="Li C."/>
            <person name="Ma Q."/>
            <person name="Ju M."/>
            <person name="Zhao R."/>
            <person name="Li G."/>
            <person name="Mu C."/>
            <person name="Tian Q."/>
            <person name="Mei H."/>
            <person name="Zhang T."/>
            <person name="Gao T."/>
            <person name="Zhang H."/>
        </authorList>
    </citation>
    <scope>NUCLEOTIDE SEQUENCE</scope>
    <source>
        <strain evidence="1">3651</strain>
    </source>
</reference>
<reference evidence="1" key="1">
    <citation type="submission" date="2020-06" db="EMBL/GenBank/DDBJ databases">
        <authorList>
            <person name="Li T."/>
            <person name="Hu X."/>
            <person name="Zhang T."/>
            <person name="Song X."/>
            <person name="Zhang H."/>
            <person name="Dai N."/>
            <person name="Sheng W."/>
            <person name="Hou X."/>
            <person name="Wei L."/>
        </authorList>
    </citation>
    <scope>NUCLEOTIDE SEQUENCE</scope>
    <source>
        <strain evidence="1">3651</strain>
        <tissue evidence="1">Leaf</tissue>
    </source>
</reference>
<organism evidence="1 2">
    <name type="scientific">Sesamum alatum</name>
    <dbReference type="NCBI Taxonomy" id="300844"/>
    <lineage>
        <taxon>Eukaryota</taxon>
        <taxon>Viridiplantae</taxon>
        <taxon>Streptophyta</taxon>
        <taxon>Embryophyta</taxon>
        <taxon>Tracheophyta</taxon>
        <taxon>Spermatophyta</taxon>
        <taxon>Magnoliopsida</taxon>
        <taxon>eudicotyledons</taxon>
        <taxon>Gunneridae</taxon>
        <taxon>Pentapetalae</taxon>
        <taxon>asterids</taxon>
        <taxon>lamiids</taxon>
        <taxon>Lamiales</taxon>
        <taxon>Pedaliaceae</taxon>
        <taxon>Sesamum</taxon>
    </lineage>
</organism>
<dbReference type="AlphaFoldDB" id="A0AAE1YFW6"/>